<dbReference type="SUPFAM" id="SSF49879">
    <property type="entry name" value="SMAD/FHA domain"/>
    <property type="match status" value="1"/>
</dbReference>
<dbReference type="InParanoid" id="A8PWL9"/>
<feature type="compositionally biased region" description="Polar residues" evidence="1">
    <location>
        <begin position="229"/>
        <end position="256"/>
    </location>
</feature>
<accession>A8PWL9</accession>
<dbReference type="EMBL" id="AAYY01000003">
    <property type="protein sequence ID" value="EDP44664.1"/>
    <property type="molecule type" value="Genomic_DNA"/>
</dbReference>
<dbReference type="Pfam" id="PF00498">
    <property type="entry name" value="FHA"/>
    <property type="match status" value="1"/>
</dbReference>
<dbReference type="CDD" id="cd22673">
    <property type="entry name" value="FHA_Ki67"/>
    <property type="match status" value="1"/>
</dbReference>
<evidence type="ECO:0000313" key="3">
    <source>
        <dbReference type="EMBL" id="EDP44664.1"/>
    </source>
</evidence>
<protein>
    <recommendedName>
        <fullName evidence="2">FHA domain-containing protein</fullName>
    </recommendedName>
</protein>
<evidence type="ECO:0000313" key="4">
    <source>
        <dbReference type="Proteomes" id="UP000008837"/>
    </source>
</evidence>
<feature type="compositionally biased region" description="Low complexity" evidence="1">
    <location>
        <begin position="1118"/>
        <end position="1140"/>
    </location>
</feature>
<feature type="region of interest" description="Disordered" evidence="1">
    <location>
        <begin position="544"/>
        <end position="578"/>
    </location>
</feature>
<dbReference type="InterPro" id="IPR000253">
    <property type="entry name" value="FHA_dom"/>
</dbReference>
<dbReference type="RefSeq" id="XP_001731878.1">
    <property type="nucleotide sequence ID" value="XM_001731826.1"/>
</dbReference>
<dbReference type="Gene3D" id="2.60.200.20">
    <property type="match status" value="1"/>
</dbReference>
<feature type="compositionally biased region" description="Polar residues" evidence="1">
    <location>
        <begin position="789"/>
        <end position="806"/>
    </location>
</feature>
<dbReference type="Proteomes" id="UP000008837">
    <property type="component" value="Unassembled WGS sequence"/>
</dbReference>
<name>A8PWL9_MALGO</name>
<feature type="region of interest" description="Disordered" evidence="1">
    <location>
        <begin position="759"/>
        <end position="807"/>
    </location>
</feature>
<organism evidence="3 4">
    <name type="scientific">Malassezia globosa (strain ATCC MYA-4612 / CBS 7966)</name>
    <name type="common">Dandruff-associated fungus</name>
    <dbReference type="NCBI Taxonomy" id="425265"/>
    <lineage>
        <taxon>Eukaryota</taxon>
        <taxon>Fungi</taxon>
        <taxon>Dikarya</taxon>
        <taxon>Basidiomycota</taxon>
        <taxon>Ustilaginomycotina</taxon>
        <taxon>Malasseziomycetes</taxon>
        <taxon>Malasseziales</taxon>
        <taxon>Malasseziaceae</taxon>
        <taxon>Malassezia</taxon>
    </lineage>
</organism>
<dbReference type="VEuPathDB" id="FungiDB:MGL_1146"/>
<feature type="domain" description="FHA" evidence="2">
    <location>
        <begin position="39"/>
        <end position="88"/>
    </location>
</feature>
<dbReference type="PROSITE" id="PS50006">
    <property type="entry name" value="FHA_DOMAIN"/>
    <property type="match status" value="1"/>
</dbReference>
<dbReference type="OrthoDB" id="6288785at2759"/>
<dbReference type="GeneID" id="5856183"/>
<feature type="compositionally biased region" description="Polar residues" evidence="1">
    <location>
        <begin position="410"/>
        <end position="436"/>
    </location>
</feature>
<feature type="region of interest" description="Disordered" evidence="1">
    <location>
        <begin position="961"/>
        <end position="1075"/>
    </location>
</feature>
<feature type="compositionally biased region" description="Basic and acidic residues" evidence="1">
    <location>
        <begin position="700"/>
        <end position="724"/>
    </location>
</feature>
<feature type="region of interest" description="Disordered" evidence="1">
    <location>
        <begin position="141"/>
        <end position="171"/>
    </location>
</feature>
<dbReference type="KEGG" id="mgl:MGL_1146"/>
<feature type="compositionally biased region" description="Polar residues" evidence="1">
    <location>
        <begin position="486"/>
        <end position="512"/>
    </location>
</feature>
<feature type="compositionally biased region" description="Pro residues" evidence="1">
    <location>
        <begin position="556"/>
        <end position="567"/>
    </location>
</feature>
<feature type="region of interest" description="Disordered" evidence="1">
    <location>
        <begin position="1093"/>
        <end position="1169"/>
    </location>
</feature>
<feature type="region of interest" description="Disordered" evidence="1">
    <location>
        <begin position="203"/>
        <end position="516"/>
    </location>
</feature>
<feature type="compositionally biased region" description="Basic and acidic residues" evidence="1">
    <location>
        <begin position="759"/>
        <end position="788"/>
    </location>
</feature>
<gene>
    <name evidence="3" type="ORF">MGL_1146</name>
</gene>
<feature type="compositionally biased region" description="Polar residues" evidence="1">
    <location>
        <begin position="291"/>
        <end position="301"/>
    </location>
</feature>
<keyword evidence="4" id="KW-1185">Reference proteome</keyword>
<dbReference type="AlphaFoldDB" id="A8PWL9"/>
<feature type="compositionally biased region" description="Polar residues" evidence="1">
    <location>
        <begin position="1017"/>
        <end position="1033"/>
    </location>
</feature>
<feature type="compositionally biased region" description="Basic and acidic residues" evidence="1">
    <location>
        <begin position="1049"/>
        <end position="1058"/>
    </location>
</feature>
<proteinExistence type="predicted"/>
<evidence type="ECO:0000256" key="1">
    <source>
        <dbReference type="SAM" id="MobiDB-lite"/>
    </source>
</evidence>
<comment type="caution">
    <text evidence="3">The sequence shown here is derived from an EMBL/GenBank/DDBJ whole genome shotgun (WGS) entry which is preliminary data.</text>
</comment>
<dbReference type="OMA" id="PYVPVRR"/>
<feature type="region of interest" description="Disordered" evidence="1">
    <location>
        <begin position="610"/>
        <end position="657"/>
    </location>
</feature>
<reference evidence="3 4" key="1">
    <citation type="journal article" date="2007" name="Proc. Natl. Acad. Sci. U.S.A.">
        <title>Dandruff-associated Malassezia genomes reveal convergent and divergent virulence traits shared with plant and human fungal pathogens.</title>
        <authorList>
            <person name="Xu J."/>
            <person name="Saunders C.W."/>
            <person name="Hu P."/>
            <person name="Grant R.A."/>
            <person name="Boekhout T."/>
            <person name="Kuramae E.E."/>
            <person name="Kronstad J.W."/>
            <person name="Deangelis Y.M."/>
            <person name="Reeder N.L."/>
            <person name="Johnstone K.R."/>
            <person name="Leland M."/>
            <person name="Fieno A.M."/>
            <person name="Begley W.M."/>
            <person name="Sun Y."/>
            <person name="Lacey M.P."/>
            <person name="Chaudhary T."/>
            <person name="Keough T."/>
            <person name="Chu L."/>
            <person name="Sears R."/>
            <person name="Yuan B."/>
            <person name="Dawson T.L.Jr."/>
        </authorList>
    </citation>
    <scope>NUCLEOTIDE SEQUENCE [LARGE SCALE GENOMIC DNA]</scope>
    <source>
        <strain evidence="4">ATCC MYA-4612 / CBS 7966</strain>
    </source>
</reference>
<feature type="compositionally biased region" description="Polar residues" evidence="1">
    <location>
        <begin position="1159"/>
        <end position="1169"/>
    </location>
</feature>
<sequence>MPSRNGGSSAPSDAVLGVLQLLSEDNKEMHRYNIHKTTTTMGRALTNDVRLLLEDVSRQHCTIEFCEENDAVLHVLGSNGVWHNDVHMKPNTSDGKRIHLANGDKVKISAHTLLFSYIQRQPKPLMTEGLARSEATAGLAALAKSPPTTPRRQSARLRARASMPSLPTAWTPQLAKRPIPLVQQAHISQMSTTPDAQIAQGLRAYSAASKSSETEPGTPKATKHKSSPAKPNSINASTSTQVGHATQRSPSYNISKQEVLDTEIPEGPSQPVVPSRDSENNDSSDSCGIASVQSSLMARSTSDPDEAPQKNANADAMNETSSESSDKTMALDSLNESVKNRSTEQVHSQLTTSPAFPVKSQKANDSMETDDMSHASGQARPSCWNQPSTSDETDSSAPVLAPSELPGQDIMTSISKPTSNNQVQLSTDTHVPSETKSPLPMQDASDQHTPNPEHKNLESSQSSAMPFERPESDLTLCFDALEEAQQDAQPPVSSTPLTTSRYPQSSSLTSRSAMPITWSPEKTRKVSLRTATLLKRSSQYPIVPLSPVSANVPTSPSTPPKSTPPIQYPTSTGSKDMDLSLRHTSEMMMTSSDEEDEAEVESSFELQIAPKSPEAISLQRPNTAPFLTPQARRMEKPVVTRRLSCADPTSPRRPVPALKHRSSWVWLKDLLSPSKKVQQPIDVPELKQEIESGETSAPEAQRHAWKATDESPSHEESALTQEQKEKIRCPFEVPKDNHQHHVSKLTDENATAKELVCTESHKETASKPVESHQHQEDEKHSRLERHTQSEQAIQQALASSPLSSTEGWRKQRILTEMMPKVDHARQSEQCHEKQSKDLHLDHEEEFFDASHDVQDLNVEPKTLLVTTSGQDASVLSGSLVEAETRQASGHVPQTPDMRDLKHMFAEPKYVVPMESAMGNFRHFMNKQEQQQRPVSDVSLSSAWTMIETGHCEDDRHSLQRAHNMPPSQRTVVTANGPITSPTTGPTPETVPIMAHVPGQGTLANEPSEARKRVASALKQQDPSSRKTSLPSTSKPEKTQETRQPPVMHHHTDTSDIMKHRVTRSVPKKEPYVPVRRQLPPRNAVKMSRIGSLSTSATRGAGVENGTAAPRQARPLAPTTRGNTGVNTTRLPATSSSSTSSLPIARGTRLANMRTKSQRSDTGPSSMHRL</sequence>
<feature type="compositionally biased region" description="Low complexity" evidence="1">
    <location>
        <begin position="977"/>
        <end position="991"/>
    </location>
</feature>
<feature type="region of interest" description="Disordered" evidence="1">
    <location>
        <begin position="675"/>
        <end position="724"/>
    </location>
</feature>
<dbReference type="InterPro" id="IPR008984">
    <property type="entry name" value="SMAD_FHA_dom_sf"/>
</dbReference>
<dbReference type="SMART" id="SM00240">
    <property type="entry name" value="FHA"/>
    <property type="match status" value="1"/>
</dbReference>
<feature type="compositionally biased region" description="Polar residues" evidence="1">
    <location>
        <begin position="345"/>
        <end position="354"/>
    </location>
</feature>
<evidence type="ECO:0000259" key="2">
    <source>
        <dbReference type="PROSITE" id="PS50006"/>
    </source>
</evidence>